<comment type="caution">
    <text evidence="3">The sequence shown here is derived from an EMBL/GenBank/DDBJ whole genome shotgun (WGS) entry which is preliminary data.</text>
</comment>
<dbReference type="KEGG" id="cput:CONPUDRAFT_136257"/>
<evidence type="ECO:0000256" key="1">
    <source>
        <dbReference type="SAM" id="MobiDB-lite"/>
    </source>
</evidence>
<feature type="region of interest" description="Disordered" evidence="1">
    <location>
        <begin position="1"/>
        <end position="109"/>
    </location>
</feature>
<proteinExistence type="predicted"/>
<gene>
    <name evidence="3" type="ORF">CONPUDRAFT_136257</name>
</gene>
<feature type="transmembrane region" description="Helical" evidence="2">
    <location>
        <begin position="214"/>
        <end position="234"/>
    </location>
</feature>
<organism evidence="3 4">
    <name type="scientific">Coniophora puteana (strain RWD-64-598)</name>
    <name type="common">Brown rot fungus</name>
    <dbReference type="NCBI Taxonomy" id="741705"/>
    <lineage>
        <taxon>Eukaryota</taxon>
        <taxon>Fungi</taxon>
        <taxon>Dikarya</taxon>
        <taxon>Basidiomycota</taxon>
        <taxon>Agaricomycotina</taxon>
        <taxon>Agaricomycetes</taxon>
        <taxon>Agaricomycetidae</taxon>
        <taxon>Boletales</taxon>
        <taxon>Coniophorineae</taxon>
        <taxon>Coniophoraceae</taxon>
        <taxon>Coniophora</taxon>
    </lineage>
</organism>
<dbReference type="AlphaFoldDB" id="A0A5M3MVD3"/>
<keyword evidence="2" id="KW-0812">Transmembrane</keyword>
<protein>
    <submittedName>
        <fullName evidence="3">Uncharacterized protein</fullName>
    </submittedName>
</protein>
<dbReference type="OMA" id="SFYRNAY"/>
<dbReference type="GeneID" id="19200870"/>
<evidence type="ECO:0000313" key="3">
    <source>
        <dbReference type="EMBL" id="EIW83109.1"/>
    </source>
</evidence>
<feature type="compositionally biased region" description="Low complexity" evidence="1">
    <location>
        <begin position="97"/>
        <end position="109"/>
    </location>
</feature>
<dbReference type="Proteomes" id="UP000053558">
    <property type="component" value="Unassembled WGS sequence"/>
</dbReference>
<name>A0A5M3MVD3_CONPW</name>
<dbReference type="OrthoDB" id="2576477at2759"/>
<keyword evidence="2" id="KW-1133">Transmembrane helix</keyword>
<evidence type="ECO:0000313" key="4">
    <source>
        <dbReference type="Proteomes" id="UP000053558"/>
    </source>
</evidence>
<feature type="transmembrane region" description="Helical" evidence="2">
    <location>
        <begin position="179"/>
        <end position="202"/>
    </location>
</feature>
<sequence>MDLAHEPPTLLVLEQNPDPRDPPPPYPSPNRRVRSSRVSHRNIRRLRAPGQLLSGDSDQEPSCHTLRYGDASNLSNNATEATPLLNGPPRCARRPRSQSFSSTSSSGAPSLAQTVASLFQPDLDDDNEVDIYDALHIHGPGSGEQQIEQHANQSQSWQQWPLLSRRAWRRYFKPLTHRAYYAALLHLMVLNFPFALAAWVYLFVFTLTGTTLLITLPIGAVLCFFDLLGARAFARAELALQRAFHGPLAHAPPYPTYPIFRRMRPTRPDEETGRADTPQHEPSFYKNAYSMFTDSTTYSALFYFLVIKPGITLIFSLCLIVAVPLSVALVLPAPLVLRVVRKLGIWQANVAVEGLCLAVL</sequence>
<evidence type="ECO:0000256" key="2">
    <source>
        <dbReference type="SAM" id="Phobius"/>
    </source>
</evidence>
<reference evidence="4" key="1">
    <citation type="journal article" date="2012" name="Science">
        <title>The Paleozoic origin of enzymatic lignin decomposition reconstructed from 31 fungal genomes.</title>
        <authorList>
            <person name="Floudas D."/>
            <person name="Binder M."/>
            <person name="Riley R."/>
            <person name="Barry K."/>
            <person name="Blanchette R.A."/>
            <person name="Henrissat B."/>
            <person name="Martinez A.T."/>
            <person name="Otillar R."/>
            <person name="Spatafora J.W."/>
            <person name="Yadav J.S."/>
            <person name="Aerts A."/>
            <person name="Benoit I."/>
            <person name="Boyd A."/>
            <person name="Carlson A."/>
            <person name="Copeland A."/>
            <person name="Coutinho P.M."/>
            <person name="de Vries R.P."/>
            <person name="Ferreira P."/>
            <person name="Findley K."/>
            <person name="Foster B."/>
            <person name="Gaskell J."/>
            <person name="Glotzer D."/>
            <person name="Gorecki P."/>
            <person name="Heitman J."/>
            <person name="Hesse C."/>
            <person name="Hori C."/>
            <person name="Igarashi K."/>
            <person name="Jurgens J.A."/>
            <person name="Kallen N."/>
            <person name="Kersten P."/>
            <person name="Kohler A."/>
            <person name="Kuees U."/>
            <person name="Kumar T.K.A."/>
            <person name="Kuo A."/>
            <person name="LaButti K."/>
            <person name="Larrondo L.F."/>
            <person name="Lindquist E."/>
            <person name="Ling A."/>
            <person name="Lombard V."/>
            <person name="Lucas S."/>
            <person name="Lundell T."/>
            <person name="Martin R."/>
            <person name="McLaughlin D.J."/>
            <person name="Morgenstern I."/>
            <person name="Morin E."/>
            <person name="Murat C."/>
            <person name="Nagy L.G."/>
            <person name="Nolan M."/>
            <person name="Ohm R.A."/>
            <person name="Patyshakuliyeva A."/>
            <person name="Rokas A."/>
            <person name="Ruiz-Duenas F.J."/>
            <person name="Sabat G."/>
            <person name="Salamov A."/>
            <person name="Samejima M."/>
            <person name="Schmutz J."/>
            <person name="Slot J.C."/>
            <person name="St John F."/>
            <person name="Stenlid J."/>
            <person name="Sun H."/>
            <person name="Sun S."/>
            <person name="Syed K."/>
            <person name="Tsang A."/>
            <person name="Wiebenga A."/>
            <person name="Young D."/>
            <person name="Pisabarro A."/>
            <person name="Eastwood D.C."/>
            <person name="Martin F."/>
            <person name="Cullen D."/>
            <person name="Grigoriev I.V."/>
            <person name="Hibbett D.S."/>
        </authorList>
    </citation>
    <scope>NUCLEOTIDE SEQUENCE [LARGE SCALE GENOMIC DNA]</scope>
    <source>
        <strain evidence="4">RWD-64-598 SS2</strain>
    </source>
</reference>
<accession>A0A5M3MVD3</accession>
<dbReference type="EMBL" id="JH711576">
    <property type="protein sequence ID" value="EIW83109.1"/>
    <property type="molecule type" value="Genomic_DNA"/>
</dbReference>
<feature type="compositionally biased region" description="Basic residues" evidence="1">
    <location>
        <begin position="31"/>
        <end position="47"/>
    </location>
</feature>
<dbReference type="RefSeq" id="XP_007766958.1">
    <property type="nucleotide sequence ID" value="XM_007768768.1"/>
</dbReference>
<keyword evidence="4" id="KW-1185">Reference proteome</keyword>
<keyword evidence="2" id="KW-0472">Membrane</keyword>